<evidence type="ECO:0000313" key="2">
    <source>
        <dbReference type="Proteomes" id="UP001478133"/>
    </source>
</evidence>
<reference evidence="1 2" key="1">
    <citation type="submission" date="2024-03" db="EMBL/GenBank/DDBJ databases">
        <title>Human intestinal bacterial collection.</title>
        <authorList>
            <person name="Pauvert C."/>
            <person name="Hitch T.C.A."/>
            <person name="Clavel T."/>
        </authorList>
    </citation>
    <scope>NUCLEOTIDE SEQUENCE [LARGE SCALE GENOMIC DNA]</scope>
    <source>
        <strain evidence="1 2">CLA-AP-H18</strain>
    </source>
</reference>
<dbReference type="Proteomes" id="UP001478133">
    <property type="component" value="Unassembled WGS sequence"/>
</dbReference>
<name>A0ABV1HUR4_9FIRM</name>
<keyword evidence="2" id="KW-1185">Reference proteome</keyword>
<accession>A0ABV1HUR4</accession>
<dbReference type="RefSeq" id="WP_367286336.1">
    <property type="nucleotide sequence ID" value="NZ_JBBMEY010000008.1"/>
</dbReference>
<gene>
    <name evidence="1" type="ORF">ABFO16_06070</name>
</gene>
<proteinExistence type="predicted"/>
<organism evidence="1 2">
    <name type="scientific">Ruminococcoides intestinihominis</name>
    <dbReference type="NCBI Taxonomy" id="3133161"/>
    <lineage>
        <taxon>Bacteria</taxon>
        <taxon>Bacillati</taxon>
        <taxon>Bacillota</taxon>
        <taxon>Clostridia</taxon>
        <taxon>Eubacteriales</taxon>
        <taxon>Oscillospiraceae</taxon>
        <taxon>Ruminococcoides</taxon>
    </lineage>
</organism>
<dbReference type="EMBL" id="JBBMFI010000018">
    <property type="protein sequence ID" value="MEQ2565801.1"/>
    <property type="molecule type" value="Genomic_DNA"/>
</dbReference>
<evidence type="ECO:0000313" key="1">
    <source>
        <dbReference type="EMBL" id="MEQ2565801.1"/>
    </source>
</evidence>
<protein>
    <submittedName>
        <fullName evidence="1">Uncharacterized protein</fullName>
    </submittedName>
</protein>
<sequence>MNHRINLNFSDSKTFATLEGKAIDGVLDYKNFPPVEYKYFSRLSKLGYLNRHSGWDKNLCEEKQKDLLLEYKEEKADSEKFLNLSKHIQENIKLGNELNRKIYTLSDKDKILDCALLIIELITNENGFSDRIHRRIKE</sequence>
<comment type="caution">
    <text evidence="1">The sequence shown here is derived from an EMBL/GenBank/DDBJ whole genome shotgun (WGS) entry which is preliminary data.</text>
</comment>